<keyword evidence="2" id="KW-1185">Reference proteome</keyword>
<evidence type="ECO:0000313" key="1">
    <source>
        <dbReference type="EMBL" id="KAA8571888.1"/>
    </source>
</evidence>
<organism evidence="1 2">
    <name type="scientific">Monilinia fructicola</name>
    <name type="common">Brown rot fungus</name>
    <name type="synonym">Ciboria fructicola</name>
    <dbReference type="NCBI Taxonomy" id="38448"/>
    <lineage>
        <taxon>Eukaryota</taxon>
        <taxon>Fungi</taxon>
        <taxon>Dikarya</taxon>
        <taxon>Ascomycota</taxon>
        <taxon>Pezizomycotina</taxon>
        <taxon>Leotiomycetes</taxon>
        <taxon>Helotiales</taxon>
        <taxon>Sclerotiniaceae</taxon>
        <taxon>Monilinia</taxon>
    </lineage>
</organism>
<dbReference type="AlphaFoldDB" id="A0A5M9JQU9"/>
<name>A0A5M9JQU9_MONFR</name>
<protein>
    <submittedName>
        <fullName evidence="1">Uncharacterized protein</fullName>
    </submittedName>
</protein>
<comment type="caution">
    <text evidence="1">The sequence shown here is derived from an EMBL/GenBank/DDBJ whole genome shotgun (WGS) entry which is preliminary data.</text>
</comment>
<proteinExistence type="predicted"/>
<accession>A0A5M9JQU9</accession>
<dbReference type="EMBL" id="VICG01000005">
    <property type="protein sequence ID" value="KAA8571888.1"/>
    <property type="molecule type" value="Genomic_DNA"/>
</dbReference>
<reference evidence="1 2" key="1">
    <citation type="submission" date="2019-06" db="EMBL/GenBank/DDBJ databases">
        <title>Genome Sequence of the Brown Rot Fungal Pathogen Monilinia fructicola.</title>
        <authorList>
            <person name="De Miccolis Angelini R.M."/>
            <person name="Landi L."/>
            <person name="Abate D."/>
            <person name="Pollastro S."/>
            <person name="Romanazzi G."/>
            <person name="Faretra F."/>
        </authorList>
    </citation>
    <scope>NUCLEOTIDE SEQUENCE [LARGE SCALE GENOMIC DNA]</scope>
    <source>
        <strain evidence="1 2">Mfrc123</strain>
    </source>
</reference>
<evidence type="ECO:0000313" key="2">
    <source>
        <dbReference type="Proteomes" id="UP000322873"/>
    </source>
</evidence>
<dbReference type="VEuPathDB" id="FungiDB:MFRU_076g00060"/>
<sequence length="113" mass="12268">MGYKSTDTKKGAEGTGEGDLRSIMVVGEWAAGKLKTESKGQRPRLTRKWVEQNMTGDLSHGGGGSRAVGRGGIKEVVNRVFLEGAGFPRPASFKNIIPEDVFNSEPQNTTWCR</sequence>
<dbReference type="Proteomes" id="UP000322873">
    <property type="component" value="Unassembled WGS sequence"/>
</dbReference>
<gene>
    <name evidence="1" type="ORF">EYC84_001840</name>
</gene>